<evidence type="ECO:0000313" key="2">
    <source>
        <dbReference type="EMBL" id="KLU90388.1"/>
    </source>
</evidence>
<keyword evidence="1" id="KW-0732">Signal</keyword>
<dbReference type="EMBL" id="ADBL01002292">
    <property type="status" value="NOT_ANNOTATED_CDS"/>
    <property type="molecule type" value="Genomic_DNA"/>
</dbReference>
<reference evidence="3" key="5">
    <citation type="submission" date="2015-06" db="UniProtKB">
        <authorList>
            <consortium name="EnsemblFungi"/>
        </authorList>
    </citation>
    <scope>IDENTIFICATION</scope>
    <source>
        <strain evidence="3">ATCC 64411</strain>
    </source>
</reference>
<accession>A0A0C4E9Q4</accession>
<dbReference type="VEuPathDB" id="FungiDB:MAPG_09349"/>
<reference evidence="4" key="1">
    <citation type="submission" date="2010-05" db="EMBL/GenBank/DDBJ databases">
        <title>The genome sequence of Magnaporthe poae strain ATCC 64411.</title>
        <authorList>
            <person name="Ma L.-J."/>
            <person name="Dead R."/>
            <person name="Young S."/>
            <person name="Zeng Q."/>
            <person name="Koehrsen M."/>
            <person name="Alvarado L."/>
            <person name="Berlin A."/>
            <person name="Chapman S.B."/>
            <person name="Chen Z."/>
            <person name="Freedman E."/>
            <person name="Gellesch M."/>
            <person name="Goldberg J."/>
            <person name="Griggs A."/>
            <person name="Gujja S."/>
            <person name="Heilman E.R."/>
            <person name="Heiman D."/>
            <person name="Hepburn T."/>
            <person name="Howarth C."/>
            <person name="Jen D."/>
            <person name="Larson L."/>
            <person name="Mehta T."/>
            <person name="Neiman D."/>
            <person name="Pearson M."/>
            <person name="Roberts A."/>
            <person name="Saif S."/>
            <person name="Shea T."/>
            <person name="Shenoy N."/>
            <person name="Sisk P."/>
            <person name="Stolte C."/>
            <person name="Sykes S."/>
            <person name="Walk T."/>
            <person name="White J."/>
            <person name="Yandava C."/>
            <person name="Haas B."/>
            <person name="Nusbaum C."/>
            <person name="Birren B."/>
        </authorList>
    </citation>
    <scope>NUCLEOTIDE SEQUENCE [LARGE SCALE GENOMIC DNA]</scope>
    <source>
        <strain evidence="4">ATCC 64411 / 73-15</strain>
    </source>
</reference>
<reference evidence="2" key="3">
    <citation type="submission" date="2011-03" db="EMBL/GenBank/DDBJ databases">
        <title>Annotation of Magnaporthe poae ATCC 64411.</title>
        <authorList>
            <person name="Ma L.-J."/>
            <person name="Dead R."/>
            <person name="Young S.K."/>
            <person name="Zeng Q."/>
            <person name="Gargeya S."/>
            <person name="Fitzgerald M."/>
            <person name="Haas B."/>
            <person name="Abouelleil A."/>
            <person name="Alvarado L."/>
            <person name="Arachchi H.M."/>
            <person name="Berlin A."/>
            <person name="Brown A."/>
            <person name="Chapman S.B."/>
            <person name="Chen Z."/>
            <person name="Dunbar C."/>
            <person name="Freedman E."/>
            <person name="Gearin G."/>
            <person name="Gellesch M."/>
            <person name="Goldberg J."/>
            <person name="Griggs A."/>
            <person name="Gujja S."/>
            <person name="Heiman D."/>
            <person name="Howarth C."/>
            <person name="Larson L."/>
            <person name="Lui A."/>
            <person name="MacDonald P.J.P."/>
            <person name="Mehta T."/>
            <person name="Montmayeur A."/>
            <person name="Murphy C."/>
            <person name="Neiman D."/>
            <person name="Pearson M."/>
            <person name="Priest M."/>
            <person name="Roberts A."/>
            <person name="Saif S."/>
            <person name="Shea T."/>
            <person name="Shenoy N."/>
            <person name="Sisk P."/>
            <person name="Stolte C."/>
            <person name="Sykes S."/>
            <person name="Yandava C."/>
            <person name="Wortman J."/>
            <person name="Nusbaum C."/>
            <person name="Birren B."/>
        </authorList>
    </citation>
    <scope>NUCLEOTIDE SEQUENCE</scope>
    <source>
        <strain evidence="2">ATCC 64411</strain>
    </source>
</reference>
<dbReference type="eggNOG" id="ENOG502SSSQ">
    <property type="taxonomic scope" value="Eukaryota"/>
</dbReference>
<dbReference type="OMA" id="NLQCNVD"/>
<dbReference type="OrthoDB" id="3178264at2759"/>
<feature type="signal peptide" evidence="1">
    <location>
        <begin position="1"/>
        <end position="21"/>
    </location>
</feature>
<dbReference type="EMBL" id="GL876974">
    <property type="protein sequence ID" value="KLU90388.1"/>
    <property type="molecule type" value="Genomic_DNA"/>
</dbReference>
<name>A0A0C4E9Q4_MAGP6</name>
<reference evidence="2" key="2">
    <citation type="submission" date="2010-05" db="EMBL/GenBank/DDBJ databases">
        <title>The Genome Sequence of Magnaporthe poae strain ATCC 64411.</title>
        <authorList>
            <consortium name="The Broad Institute Genome Sequencing Platform"/>
            <consortium name="Broad Institute Genome Sequencing Center for Infectious Disease"/>
            <person name="Ma L.-J."/>
            <person name="Dead R."/>
            <person name="Young S."/>
            <person name="Zeng Q."/>
            <person name="Koehrsen M."/>
            <person name="Alvarado L."/>
            <person name="Berlin A."/>
            <person name="Chapman S.B."/>
            <person name="Chen Z."/>
            <person name="Freedman E."/>
            <person name="Gellesch M."/>
            <person name="Goldberg J."/>
            <person name="Griggs A."/>
            <person name="Gujja S."/>
            <person name="Heilman E.R."/>
            <person name="Heiman D."/>
            <person name="Hepburn T."/>
            <person name="Howarth C."/>
            <person name="Jen D."/>
            <person name="Larson L."/>
            <person name="Mehta T."/>
            <person name="Neiman D."/>
            <person name="Pearson M."/>
            <person name="Roberts A."/>
            <person name="Saif S."/>
            <person name="Shea T."/>
            <person name="Shenoy N."/>
            <person name="Sisk P."/>
            <person name="Stolte C."/>
            <person name="Sykes S."/>
            <person name="Walk T."/>
            <person name="White J."/>
            <person name="Yandava C."/>
            <person name="Haas B."/>
            <person name="Nusbaum C."/>
            <person name="Birren B."/>
        </authorList>
    </citation>
    <scope>NUCLEOTIDE SEQUENCE</scope>
    <source>
        <strain evidence="2">ATCC 64411</strain>
    </source>
</reference>
<organism evidence="3 4">
    <name type="scientific">Magnaporthiopsis poae (strain ATCC 64411 / 73-15)</name>
    <name type="common">Kentucky bluegrass fungus</name>
    <name type="synonym">Magnaporthe poae</name>
    <dbReference type="NCBI Taxonomy" id="644358"/>
    <lineage>
        <taxon>Eukaryota</taxon>
        <taxon>Fungi</taxon>
        <taxon>Dikarya</taxon>
        <taxon>Ascomycota</taxon>
        <taxon>Pezizomycotina</taxon>
        <taxon>Sordariomycetes</taxon>
        <taxon>Sordariomycetidae</taxon>
        <taxon>Magnaporthales</taxon>
        <taxon>Magnaporthaceae</taxon>
        <taxon>Magnaporthiopsis</taxon>
    </lineage>
</organism>
<dbReference type="Proteomes" id="UP000011715">
    <property type="component" value="Unassembled WGS sequence"/>
</dbReference>
<proteinExistence type="predicted"/>
<dbReference type="EnsemblFungi" id="MAPG_09349T0">
    <property type="protein sequence ID" value="MAPG_09349T0"/>
    <property type="gene ID" value="MAPG_09349"/>
</dbReference>
<feature type="chain" id="PRO_5009385981" description="Cell wall protein" evidence="1">
    <location>
        <begin position="22"/>
        <end position="146"/>
    </location>
</feature>
<gene>
    <name evidence="2" type="ORF">MAPG_09349</name>
</gene>
<protein>
    <recommendedName>
        <fullName evidence="5">Cell wall protein</fullName>
    </recommendedName>
</protein>
<keyword evidence="4" id="KW-1185">Reference proteome</keyword>
<evidence type="ECO:0000256" key="1">
    <source>
        <dbReference type="SAM" id="SignalP"/>
    </source>
</evidence>
<dbReference type="AlphaFoldDB" id="A0A0C4E9Q4"/>
<evidence type="ECO:0008006" key="5">
    <source>
        <dbReference type="Google" id="ProtNLM"/>
    </source>
</evidence>
<evidence type="ECO:0000313" key="3">
    <source>
        <dbReference type="EnsemblFungi" id="MAPG_09349T0"/>
    </source>
</evidence>
<evidence type="ECO:0000313" key="4">
    <source>
        <dbReference type="Proteomes" id="UP000011715"/>
    </source>
</evidence>
<dbReference type="STRING" id="644358.A0A0C4E9Q4"/>
<sequence length="146" mass="14186">MHAQQIFVAAIVAFGATFTQAGPIEARALGDIKLGNLGSIGCNVARLKIVQAMGAAKTAANGIADETVKAATLDGINQANAGISNIGKAITSGTAPPDTERSKVEAGITAAIAAAAGGDQADTNVAGASKALGDAAKAGQDVVAQC</sequence>
<reference evidence="3" key="4">
    <citation type="journal article" date="2015" name="G3 (Bethesda)">
        <title>Genome sequences of three phytopathogenic species of the Magnaporthaceae family of fungi.</title>
        <authorList>
            <person name="Okagaki L.H."/>
            <person name="Nunes C.C."/>
            <person name="Sailsbery J."/>
            <person name="Clay B."/>
            <person name="Brown D."/>
            <person name="John T."/>
            <person name="Oh Y."/>
            <person name="Young N."/>
            <person name="Fitzgerald M."/>
            <person name="Haas B.J."/>
            <person name="Zeng Q."/>
            <person name="Young S."/>
            <person name="Adiconis X."/>
            <person name="Fan L."/>
            <person name="Levin J.Z."/>
            <person name="Mitchell T.K."/>
            <person name="Okubara P.A."/>
            <person name="Farman M.L."/>
            <person name="Kohn L.M."/>
            <person name="Birren B."/>
            <person name="Ma L.-J."/>
            <person name="Dean R.A."/>
        </authorList>
    </citation>
    <scope>NUCLEOTIDE SEQUENCE</scope>
    <source>
        <strain evidence="3">ATCC 64411 / 73-15</strain>
    </source>
</reference>